<protein>
    <submittedName>
        <fullName evidence="1">Uncharacterized protein</fullName>
    </submittedName>
</protein>
<proteinExistence type="predicted"/>
<gene>
    <name evidence="1" type="ORF">PGIGA_G00155400</name>
</gene>
<dbReference type="Proteomes" id="UP000829447">
    <property type="component" value="Linkage Group LG25"/>
</dbReference>
<name>A0ACC5XQ58_PANGG</name>
<evidence type="ECO:0000313" key="2">
    <source>
        <dbReference type="Proteomes" id="UP000829447"/>
    </source>
</evidence>
<sequence>MDYIYKQLGDKGAPASLPSTTSSQVQGLNVAVESLLTGSITTWFGGTMAKDRKVLSRVPGKSWVSDCMRYDCTDTQSGPVLVSYSYSCPPFNETECMKIGGTVMTYMDGCCKTCKEDGKSCQKVTVRMTIRKNDCRSNRPVNIVSCDGKCPSASIYNYNINTYARFCKCCREMGLQRRSVQLYCSGNSTWVNYSIQEPTDCSCQWS</sequence>
<reference evidence="1 2" key="1">
    <citation type="journal article" date="2022" name="bioRxiv">
        <title>An ancient truncated duplication of the anti-Mullerian hormone receptor type 2 gene is a potential conserved master sex determinant in the Pangasiidae catfish family.</title>
        <authorList>
            <person name="Wen M."/>
            <person name="Pan Q."/>
            <person name="Jouanno E."/>
            <person name="Montfort J."/>
            <person name="Zahm M."/>
            <person name="Cabau C."/>
            <person name="Klopp C."/>
            <person name="Iampietro C."/>
            <person name="Roques C."/>
            <person name="Bouchez O."/>
            <person name="Castinel A."/>
            <person name="Donnadieu C."/>
            <person name="Parrinello H."/>
            <person name="Poncet C."/>
            <person name="Belmonte E."/>
            <person name="Gautier V."/>
            <person name="Avarre J.-C."/>
            <person name="Dugue R."/>
            <person name="Gustiano R."/>
            <person name="Ha T.T.T."/>
            <person name="Campet M."/>
            <person name="Sriphairoj K."/>
            <person name="Ribolli J."/>
            <person name="de Almeida F.L."/>
            <person name="Desvignes T."/>
            <person name="Postlethwait J.H."/>
            <person name="Bucao C.F."/>
            <person name="Robinson-Rechavi M."/>
            <person name="Bobe J."/>
            <person name="Herpin A."/>
            <person name="Guiguen Y."/>
        </authorList>
    </citation>
    <scope>NUCLEOTIDE SEQUENCE [LARGE SCALE GENOMIC DNA]</scope>
    <source>
        <strain evidence="1">YG-Dec2019</strain>
    </source>
</reference>
<accession>A0ACC5XQ58</accession>
<comment type="caution">
    <text evidence="1">The sequence shown here is derived from an EMBL/GenBank/DDBJ whole genome shotgun (WGS) entry which is preliminary data.</text>
</comment>
<organism evidence="1 2">
    <name type="scientific">Pangasianodon gigas</name>
    <name type="common">Mekong giant catfish</name>
    <name type="synonym">Pangasius gigas</name>
    <dbReference type="NCBI Taxonomy" id="30993"/>
    <lineage>
        <taxon>Eukaryota</taxon>
        <taxon>Metazoa</taxon>
        <taxon>Chordata</taxon>
        <taxon>Craniata</taxon>
        <taxon>Vertebrata</taxon>
        <taxon>Euteleostomi</taxon>
        <taxon>Actinopterygii</taxon>
        <taxon>Neopterygii</taxon>
        <taxon>Teleostei</taxon>
        <taxon>Ostariophysi</taxon>
        <taxon>Siluriformes</taxon>
        <taxon>Pangasiidae</taxon>
        <taxon>Pangasianodon</taxon>
    </lineage>
</organism>
<keyword evidence="2" id="KW-1185">Reference proteome</keyword>
<dbReference type="EMBL" id="CM040478">
    <property type="protein sequence ID" value="MCI4393258.1"/>
    <property type="molecule type" value="Genomic_DNA"/>
</dbReference>
<evidence type="ECO:0000313" key="1">
    <source>
        <dbReference type="EMBL" id="MCI4393258.1"/>
    </source>
</evidence>